<protein>
    <recommendedName>
        <fullName evidence="2">Tyrosine specific protein phosphatases domain-containing protein</fullName>
    </recommendedName>
</protein>
<evidence type="ECO:0000256" key="1">
    <source>
        <dbReference type="SAM" id="Coils"/>
    </source>
</evidence>
<accession>A0A2A4FA56</accession>
<evidence type="ECO:0000313" key="4">
    <source>
        <dbReference type="Proteomes" id="UP000217994"/>
    </source>
</evidence>
<evidence type="ECO:0000313" key="3">
    <source>
        <dbReference type="EMBL" id="PCE30683.1"/>
    </source>
</evidence>
<dbReference type="InterPro" id="IPR000387">
    <property type="entry name" value="Tyr_Pase_dom"/>
</dbReference>
<gene>
    <name evidence="3" type="ORF">BZL54_19460</name>
</gene>
<keyword evidence="1" id="KW-0175">Coiled coil</keyword>
<feature type="coiled-coil region" evidence="1">
    <location>
        <begin position="102"/>
        <end position="133"/>
    </location>
</feature>
<dbReference type="SUPFAM" id="SSF52540">
    <property type="entry name" value="P-loop containing nucleoside triphosphate hydrolases"/>
    <property type="match status" value="1"/>
</dbReference>
<dbReference type="EMBL" id="MTZU01000057">
    <property type="protein sequence ID" value="PCE30683.1"/>
    <property type="molecule type" value="Genomic_DNA"/>
</dbReference>
<comment type="caution">
    <text evidence="3">The sequence shown here is derived from an EMBL/GenBank/DDBJ whole genome shotgun (WGS) entry which is preliminary data.</text>
</comment>
<reference evidence="3 4" key="1">
    <citation type="submission" date="2017-01" db="EMBL/GenBank/DDBJ databases">
        <title>Whole-Genome Shotgun Sequencing of Two beta-Proteobacterial Species in Search of the Bulgecin Biosynthetic Cluster.</title>
        <authorList>
            <person name="Horsman M.E."/>
            <person name="Marous D.R."/>
            <person name="Li R."/>
            <person name="Oliver R.A."/>
            <person name="Byun B."/>
            <person name="Emrich S.J."/>
            <person name="Boggess B."/>
            <person name="Townsend C.A."/>
            <person name="Mobashery S."/>
        </authorList>
    </citation>
    <scope>NUCLEOTIDE SEQUENCE [LARGE SCALE GENOMIC DNA]</scope>
    <source>
        <strain evidence="3 4">ATCC 31433</strain>
    </source>
</reference>
<organism evidence="3 4">
    <name type="scientific">Burkholderia ubonensis subsp. mesacidophila</name>
    <dbReference type="NCBI Taxonomy" id="265293"/>
    <lineage>
        <taxon>Bacteria</taxon>
        <taxon>Pseudomonadati</taxon>
        <taxon>Pseudomonadota</taxon>
        <taxon>Betaproteobacteria</taxon>
        <taxon>Burkholderiales</taxon>
        <taxon>Burkholderiaceae</taxon>
        <taxon>Burkholderia</taxon>
        <taxon>Burkholderia cepacia complex</taxon>
    </lineage>
</organism>
<name>A0A2A4FA56_9BURK</name>
<dbReference type="AlphaFoldDB" id="A0A2A4FA56"/>
<dbReference type="Proteomes" id="UP000217994">
    <property type="component" value="Unassembled WGS sequence"/>
</dbReference>
<proteinExistence type="predicted"/>
<dbReference type="NCBIfam" id="NF041743">
    <property type="entry name" value="RdrA"/>
    <property type="match status" value="1"/>
</dbReference>
<dbReference type="PROSITE" id="PS50056">
    <property type="entry name" value="TYR_PHOSPHATASE_2"/>
    <property type="match status" value="1"/>
</dbReference>
<feature type="domain" description="Tyrosine specific protein phosphatases" evidence="2">
    <location>
        <begin position="11"/>
        <end position="88"/>
    </location>
</feature>
<sequence length="840" mass="96482">MLATGIYKKLEEFIQAATSTAEDGTDGERLHSNRRHNTVLIHGARGMGKSSVLVNLETALKGNDSLLRKIHILKPVDPTLLEADDDLFLNVIVAAVLSDTKVIEAQERKSQHRQELQRTLQNLGHKLESMQSQRSERGLDKIRSFIGNHQLIEEVHRFFEAVLKLLDKKLLVLTIDDVDTSLNRAFENLEVVRRYLTTPYVLPILSGDLDLYHEVTWRDFHGRLMRETTYQKREAFDRAHTLAVEYQRKVLPFQYRLSMPSVVDYLANPNIELGEPEGESNLALPHFHAWLEGLLNGPVNGLENSYMAVPLPSLRALAQLAFRLKHRIPKLAKGLNRDWSRLQVRRAMLMPTSSFSALDDFQQAYRQGESNTRAYSHFYTSVNEQRQDTHDNFPPLREMANAWHEDLIDHFRTERDAGAAYMVMLTHQHWRNSSVDNEAWRSIFDTPLFQPLRHDAPGFPRFDREADLSDWREKLKGRAPETWLMRLPERAIIPYPVPEAGRVTTVNMESSIDDDREGEVRLLLDLVLHRNFYSASQRGSLACTGRVIELVVTSLIRDVDERDIAIIMQRPPFYSFSQFAQTKTLSELHADESDDNNPIDDNEPLSHGATSAIEKLANDINLWRNRNSLTKWQMSPWLIYNVINKVINQAWIFNRPLGNNQQPTPLPVTSVLWIARQTFYSLWAAFGSFEKGPIFGFPEIVANVNIGDGQLFENSLLHQQNIAPFYGPGRAGRKRYGTYVHAFTAVFEDHPLRFLLDTYSAPPSSADGDARSWIKQKLKLRHIAQNEVRSFTTAMKRFPGDASEIDELLQAFDHQFENEHALSKSLLTAFRNAFPDYNER</sequence>
<evidence type="ECO:0000259" key="2">
    <source>
        <dbReference type="PROSITE" id="PS50056"/>
    </source>
</evidence>
<dbReference type="InterPro" id="IPR027417">
    <property type="entry name" value="P-loop_NTPase"/>
</dbReference>